<dbReference type="AlphaFoldDB" id="A0A6A3IPY2"/>
<dbReference type="PANTHER" id="PTHR15549">
    <property type="entry name" value="PAIRED IMMUNOGLOBULIN-LIKE TYPE 2 RECEPTOR"/>
    <property type="match status" value="1"/>
</dbReference>
<evidence type="ECO:0000256" key="6">
    <source>
        <dbReference type="SAM" id="Phobius"/>
    </source>
</evidence>
<dbReference type="OrthoDB" id="146902at2759"/>
<comment type="subcellular location">
    <subcellularLocation>
        <location evidence="1">Membrane</location>
        <topology evidence="1">Single-pass membrane protein</topology>
    </subcellularLocation>
</comment>
<evidence type="ECO:0000256" key="4">
    <source>
        <dbReference type="ARBA" id="ARBA00023136"/>
    </source>
</evidence>
<evidence type="ECO:0000256" key="2">
    <source>
        <dbReference type="ARBA" id="ARBA00022692"/>
    </source>
</evidence>
<evidence type="ECO:0000313" key="7">
    <source>
        <dbReference type="EMBL" id="KAE8982828.1"/>
    </source>
</evidence>
<feature type="non-terminal residue" evidence="7">
    <location>
        <position position="256"/>
    </location>
</feature>
<dbReference type="EMBL" id="QXFU01002675">
    <property type="protein sequence ID" value="KAE8982828.1"/>
    <property type="molecule type" value="Genomic_DNA"/>
</dbReference>
<keyword evidence="3 6" id="KW-1133">Transmembrane helix</keyword>
<dbReference type="Proteomes" id="UP000435112">
    <property type="component" value="Unassembled WGS sequence"/>
</dbReference>
<evidence type="ECO:0000256" key="5">
    <source>
        <dbReference type="SAM" id="MobiDB-lite"/>
    </source>
</evidence>
<evidence type="ECO:0000256" key="3">
    <source>
        <dbReference type="ARBA" id="ARBA00022989"/>
    </source>
</evidence>
<keyword evidence="4 6" id="KW-0472">Membrane</keyword>
<evidence type="ECO:0000256" key="1">
    <source>
        <dbReference type="ARBA" id="ARBA00004167"/>
    </source>
</evidence>
<feature type="transmembrane region" description="Helical" evidence="6">
    <location>
        <begin position="147"/>
        <end position="172"/>
    </location>
</feature>
<accession>A0A6A3IPY2</accession>
<proteinExistence type="predicted"/>
<feature type="compositionally biased region" description="Polar residues" evidence="5">
    <location>
        <begin position="204"/>
        <end position="230"/>
    </location>
</feature>
<name>A0A6A3IPY2_9STRA</name>
<protein>
    <recommendedName>
        <fullName evidence="9">Mid2 domain-containing protein</fullName>
    </recommendedName>
</protein>
<sequence length="256" mass="26878">MGDSSVGDFPAFLALTLQVNGASICLAAPRGLLRVPRSLRSRGEFAGCGRRLLWGHSMLGGDELVTVEVTESTLGDGTTSYNYVVITRSGDTEKTIVLSPTTSTTSTTSSSSSSSSSGGDGAENKTAGQSGSSQSDSRTSSKSSSSISVGAIIGIIAAAVVFILALFAFFIAQRRRNNHRPSDASSQDLLESPVVGKQARLLEQGQSPADSEYQEITRTTAANSRSSGSSMPDGRRHRSTLWEDPVILASRIPIDR</sequence>
<evidence type="ECO:0000313" key="8">
    <source>
        <dbReference type="Proteomes" id="UP000435112"/>
    </source>
</evidence>
<gene>
    <name evidence="7" type="ORF">PR002_g23421</name>
</gene>
<feature type="region of interest" description="Disordered" evidence="5">
    <location>
        <begin position="96"/>
        <end position="144"/>
    </location>
</feature>
<evidence type="ECO:0008006" key="9">
    <source>
        <dbReference type="Google" id="ProtNLM"/>
    </source>
</evidence>
<comment type="caution">
    <text evidence="7">The sequence shown here is derived from an EMBL/GenBank/DDBJ whole genome shotgun (WGS) entry which is preliminary data.</text>
</comment>
<feature type="region of interest" description="Disordered" evidence="5">
    <location>
        <begin position="203"/>
        <end position="237"/>
    </location>
</feature>
<reference evidence="7 8" key="1">
    <citation type="submission" date="2018-09" db="EMBL/GenBank/DDBJ databases">
        <title>Genomic investigation of the strawberry pathogen Phytophthora fragariae indicates pathogenicity is determined by transcriptional variation in three key races.</title>
        <authorList>
            <person name="Adams T.M."/>
            <person name="Armitage A.D."/>
            <person name="Sobczyk M.K."/>
            <person name="Bates H.J."/>
            <person name="Dunwell J.M."/>
            <person name="Nellist C.F."/>
            <person name="Harrison R.J."/>
        </authorList>
    </citation>
    <scope>NUCLEOTIDE SEQUENCE [LARGE SCALE GENOMIC DNA]</scope>
    <source>
        <strain evidence="7 8">SCRP324</strain>
    </source>
</reference>
<dbReference type="GO" id="GO:0071944">
    <property type="term" value="C:cell periphery"/>
    <property type="evidence" value="ECO:0007669"/>
    <property type="project" value="UniProtKB-ARBA"/>
</dbReference>
<feature type="compositionally biased region" description="Low complexity" evidence="5">
    <location>
        <begin position="127"/>
        <end position="144"/>
    </location>
</feature>
<dbReference type="GO" id="GO:0016020">
    <property type="term" value="C:membrane"/>
    <property type="evidence" value="ECO:0007669"/>
    <property type="project" value="UniProtKB-SubCell"/>
</dbReference>
<dbReference type="InterPro" id="IPR051694">
    <property type="entry name" value="Immunoregulatory_rcpt-like"/>
</dbReference>
<feature type="compositionally biased region" description="Low complexity" evidence="5">
    <location>
        <begin position="101"/>
        <end position="117"/>
    </location>
</feature>
<organism evidence="7 8">
    <name type="scientific">Phytophthora rubi</name>
    <dbReference type="NCBI Taxonomy" id="129364"/>
    <lineage>
        <taxon>Eukaryota</taxon>
        <taxon>Sar</taxon>
        <taxon>Stramenopiles</taxon>
        <taxon>Oomycota</taxon>
        <taxon>Peronosporomycetes</taxon>
        <taxon>Peronosporales</taxon>
        <taxon>Peronosporaceae</taxon>
        <taxon>Phytophthora</taxon>
    </lineage>
</organism>
<keyword evidence="2 6" id="KW-0812">Transmembrane</keyword>